<dbReference type="InterPro" id="IPR041588">
    <property type="entry name" value="Integrase_H2C2"/>
</dbReference>
<evidence type="ECO:0000313" key="3">
    <source>
        <dbReference type="EMBL" id="KAJ8952738.1"/>
    </source>
</evidence>
<gene>
    <name evidence="3" type="ORF">NQ317_007949</name>
</gene>
<feature type="domain" description="DUF5641" evidence="2">
    <location>
        <begin position="81"/>
        <end position="172"/>
    </location>
</feature>
<proteinExistence type="predicted"/>
<evidence type="ECO:0000259" key="1">
    <source>
        <dbReference type="Pfam" id="PF17921"/>
    </source>
</evidence>
<protein>
    <recommendedName>
        <fullName evidence="5">DUF5641 domain-containing protein</fullName>
    </recommendedName>
</protein>
<feature type="domain" description="Integrase zinc-binding" evidence="1">
    <location>
        <begin position="13"/>
        <end position="66"/>
    </location>
</feature>
<dbReference type="PANTHER" id="PTHR47331:SF1">
    <property type="entry name" value="GAG-LIKE PROTEIN"/>
    <property type="match status" value="1"/>
</dbReference>
<accession>A0ABQ9IQH8</accession>
<evidence type="ECO:0000259" key="2">
    <source>
        <dbReference type="Pfam" id="PF18701"/>
    </source>
</evidence>
<dbReference type="InterPro" id="IPR040676">
    <property type="entry name" value="DUF5641"/>
</dbReference>
<comment type="caution">
    <text evidence="3">The sequence shown here is derived from an EMBL/GenBank/DDBJ whole genome shotgun (WGS) entry which is preliminary data.</text>
</comment>
<dbReference type="PANTHER" id="PTHR47331">
    <property type="entry name" value="PHD-TYPE DOMAIN-CONTAINING PROTEIN"/>
    <property type="match status" value="1"/>
</dbReference>
<reference evidence="3" key="1">
    <citation type="journal article" date="2023" name="Insect Mol. Biol.">
        <title>Genome sequencing provides insights into the evolution of gene families encoding plant cell wall-degrading enzymes in longhorned beetles.</title>
        <authorList>
            <person name="Shin N.R."/>
            <person name="Okamura Y."/>
            <person name="Kirsch R."/>
            <person name="Pauchet Y."/>
        </authorList>
    </citation>
    <scope>NUCLEOTIDE SEQUENCE</scope>
    <source>
        <strain evidence="3">MMC_N1</strain>
    </source>
</reference>
<organism evidence="3 4">
    <name type="scientific">Molorchus minor</name>
    <dbReference type="NCBI Taxonomy" id="1323400"/>
    <lineage>
        <taxon>Eukaryota</taxon>
        <taxon>Metazoa</taxon>
        <taxon>Ecdysozoa</taxon>
        <taxon>Arthropoda</taxon>
        <taxon>Hexapoda</taxon>
        <taxon>Insecta</taxon>
        <taxon>Pterygota</taxon>
        <taxon>Neoptera</taxon>
        <taxon>Endopterygota</taxon>
        <taxon>Coleoptera</taxon>
        <taxon>Polyphaga</taxon>
        <taxon>Cucujiformia</taxon>
        <taxon>Chrysomeloidea</taxon>
        <taxon>Cerambycidae</taxon>
        <taxon>Lamiinae</taxon>
        <taxon>Monochamini</taxon>
        <taxon>Molorchus</taxon>
    </lineage>
</organism>
<dbReference type="Pfam" id="PF17921">
    <property type="entry name" value="Integrase_H2C2"/>
    <property type="match status" value="1"/>
</dbReference>
<keyword evidence="4" id="KW-1185">Reference proteome</keyword>
<name>A0ABQ9IQH8_9CUCU</name>
<dbReference type="Proteomes" id="UP001162164">
    <property type="component" value="Unassembled WGS sequence"/>
</dbReference>
<dbReference type="Pfam" id="PF18701">
    <property type="entry name" value="DUF5641"/>
    <property type="match status" value="1"/>
</dbReference>
<sequence>SFANDTALPPKSHFTRLLIKHQHDILYHAGPQAVLSNIRLRFWPLNGLREVKKIIRECVVCHRFRHENVSQIMGNLPLDRISVASKMRQHFWKRWSVEYLNRLQNRPKWTKPYPNLKEKMVVLLKEDNTQPMQWPLARILEVMPGTDRKVCVVKVKTADGTFVRPISKLCPLPLDM</sequence>
<evidence type="ECO:0000313" key="4">
    <source>
        <dbReference type="Proteomes" id="UP001162164"/>
    </source>
</evidence>
<evidence type="ECO:0008006" key="5">
    <source>
        <dbReference type="Google" id="ProtNLM"/>
    </source>
</evidence>
<dbReference type="EMBL" id="JAPWTJ010003705">
    <property type="protein sequence ID" value="KAJ8952738.1"/>
    <property type="molecule type" value="Genomic_DNA"/>
</dbReference>
<feature type="non-terminal residue" evidence="3">
    <location>
        <position position="1"/>
    </location>
</feature>
<dbReference type="Gene3D" id="1.10.340.70">
    <property type="match status" value="1"/>
</dbReference>